<dbReference type="CDD" id="cd03443">
    <property type="entry name" value="PaaI_thioesterase"/>
    <property type="match status" value="1"/>
</dbReference>
<keyword evidence="4" id="KW-1185">Reference proteome</keyword>
<dbReference type="PANTHER" id="PTHR21660">
    <property type="entry name" value="THIOESTERASE SUPERFAMILY MEMBER-RELATED"/>
    <property type="match status" value="1"/>
</dbReference>
<organism evidence="3 4">
    <name type="scientific">Phyllosticta citriasiana</name>
    <dbReference type="NCBI Taxonomy" id="595635"/>
    <lineage>
        <taxon>Eukaryota</taxon>
        <taxon>Fungi</taxon>
        <taxon>Dikarya</taxon>
        <taxon>Ascomycota</taxon>
        <taxon>Pezizomycotina</taxon>
        <taxon>Dothideomycetes</taxon>
        <taxon>Dothideomycetes incertae sedis</taxon>
        <taxon>Botryosphaeriales</taxon>
        <taxon>Phyllostictaceae</taxon>
        <taxon>Phyllosticta</taxon>
    </lineage>
</organism>
<evidence type="ECO:0000313" key="4">
    <source>
        <dbReference type="Proteomes" id="UP001363622"/>
    </source>
</evidence>
<gene>
    <name evidence="3" type="ORF">IWZ03DRAFT_394604</name>
</gene>
<accession>A0ABR1KKU8</accession>
<name>A0ABR1KKU8_9PEZI</name>
<protein>
    <submittedName>
        <fullName evidence="3">Acyl-coenzyme A thioesterase-like protein 13</fullName>
    </submittedName>
</protein>
<feature type="domain" description="Thioesterase" evidence="2">
    <location>
        <begin position="57"/>
        <end position="131"/>
    </location>
</feature>
<evidence type="ECO:0000259" key="2">
    <source>
        <dbReference type="Pfam" id="PF03061"/>
    </source>
</evidence>
<dbReference type="SUPFAM" id="SSF54637">
    <property type="entry name" value="Thioesterase/thiol ester dehydrase-isomerase"/>
    <property type="match status" value="1"/>
</dbReference>
<dbReference type="Gene3D" id="3.10.129.10">
    <property type="entry name" value="Hotdog Thioesterase"/>
    <property type="match status" value="1"/>
</dbReference>
<dbReference type="PANTHER" id="PTHR21660:SF57">
    <property type="entry name" value="PAAI THIOESTERASE"/>
    <property type="match status" value="1"/>
</dbReference>
<proteinExistence type="inferred from homology"/>
<comment type="similarity">
    <text evidence="1">Belongs to the thioesterase PaaI family.</text>
</comment>
<sequence>MRSNPKIQGFVESVWRSFQSGSGLEPRLLNNLRITGARLGCVQFQLQIEQQHTNRLKTLHGGTIASMVDLGGSLAVASRGLFATGVSTDISVSYPSSGGTIGQLIQGEARCDKIGRKLAFTTVHFTNEKNQMFARGSHTKYVELAWEDKDNKVNELKAAEAESEKQSMCEIDV</sequence>
<reference evidence="3 4" key="1">
    <citation type="submission" date="2024-04" db="EMBL/GenBank/DDBJ databases">
        <title>Phyllosticta paracitricarpa is synonymous to the EU quarantine fungus P. citricarpa based on phylogenomic analyses.</title>
        <authorList>
            <consortium name="Lawrence Berkeley National Laboratory"/>
            <person name="Van Ingen-Buijs V.A."/>
            <person name="Van Westerhoven A.C."/>
            <person name="Haridas S."/>
            <person name="Skiadas P."/>
            <person name="Martin F."/>
            <person name="Groenewald J.Z."/>
            <person name="Crous P.W."/>
            <person name="Seidl M.F."/>
        </authorList>
    </citation>
    <scope>NUCLEOTIDE SEQUENCE [LARGE SCALE GENOMIC DNA]</scope>
    <source>
        <strain evidence="3 4">CBS 123371</strain>
    </source>
</reference>
<dbReference type="Pfam" id="PF03061">
    <property type="entry name" value="4HBT"/>
    <property type="match status" value="1"/>
</dbReference>
<dbReference type="InterPro" id="IPR029069">
    <property type="entry name" value="HotDog_dom_sf"/>
</dbReference>
<comment type="caution">
    <text evidence="3">The sequence shown here is derived from an EMBL/GenBank/DDBJ whole genome shotgun (WGS) entry which is preliminary data.</text>
</comment>
<dbReference type="InterPro" id="IPR006683">
    <property type="entry name" value="Thioestr_dom"/>
</dbReference>
<dbReference type="Proteomes" id="UP001363622">
    <property type="component" value="Unassembled WGS sequence"/>
</dbReference>
<dbReference type="EMBL" id="JBBPHU010000006">
    <property type="protein sequence ID" value="KAK7516717.1"/>
    <property type="molecule type" value="Genomic_DNA"/>
</dbReference>
<dbReference type="InterPro" id="IPR039298">
    <property type="entry name" value="ACOT13"/>
</dbReference>
<evidence type="ECO:0000313" key="3">
    <source>
        <dbReference type="EMBL" id="KAK7516717.1"/>
    </source>
</evidence>
<evidence type="ECO:0000256" key="1">
    <source>
        <dbReference type="ARBA" id="ARBA00008324"/>
    </source>
</evidence>